<dbReference type="GeneID" id="102808438"/>
<evidence type="ECO:0000313" key="2">
    <source>
        <dbReference type="Proteomes" id="UP000694865"/>
    </source>
</evidence>
<accession>A0ABM0LZV0</accession>
<reference evidence="3" key="1">
    <citation type="submission" date="2025-08" db="UniProtKB">
        <authorList>
            <consortium name="RefSeq"/>
        </authorList>
    </citation>
    <scope>IDENTIFICATION</scope>
    <source>
        <tissue evidence="3">Testes</tissue>
    </source>
</reference>
<name>A0ABM0LZV0_SACKO</name>
<feature type="region of interest" description="Disordered" evidence="1">
    <location>
        <begin position="70"/>
        <end position="131"/>
    </location>
</feature>
<feature type="compositionally biased region" description="Basic residues" evidence="1">
    <location>
        <begin position="115"/>
        <end position="131"/>
    </location>
</feature>
<evidence type="ECO:0000313" key="3">
    <source>
        <dbReference type="RefSeq" id="XP_006813291.1"/>
    </source>
</evidence>
<sequence length="131" mass="15378">MTEEHRRRLQMHQQNMQRQRERVSQNLYMHHVHRLRQAQRQQQQQQQQQVQQLAQQAQQVYQQTLPPGPVFVDEVVPPPIPPVPSNPVEIDHNEGDSAPVEGASRNCAGGNPGVHQHRHLHHHLHHYHHQP</sequence>
<feature type="non-terminal residue" evidence="3">
    <location>
        <position position="131"/>
    </location>
</feature>
<feature type="region of interest" description="Disordered" evidence="1">
    <location>
        <begin position="1"/>
        <end position="21"/>
    </location>
</feature>
<organism evidence="2 3">
    <name type="scientific">Saccoglossus kowalevskii</name>
    <name type="common">Acorn worm</name>
    <dbReference type="NCBI Taxonomy" id="10224"/>
    <lineage>
        <taxon>Eukaryota</taxon>
        <taxon>Metazoa</taxon>
        <taxon>Hemichordata</taxon>
        <taxon>Enteropneusta</taxon>
        <taxon>Harrimaniidae</taxon>
        <taxon>Saccoglossus</taxon>
    </lineage>
</organism>
<feature type="compositionally biased region" description="Low complexity" evidence="1">
    <location>
        <begin position="38"/>
        <end position="56"/>
    </location>
</feature>
<gene>
    <name evidence="3" type="primary">LOC102808438</name>
</gene>
<protein>
    <submittedName>
        <fullName evidence="3">Ras-interacting protein RIP3-like</fullName>
    </submittedName>
</protein>
<feature type="region of interest" description="Disordered" evidence="1">
    <location>
        <begin position="36"/>
        <end position="56"/>
    </location>
</feature>
<evidence type="ECO:0000256" key="1">
    <source>
        <dbReference type="SAM" id="MobiDB-lite"/>
    </source>
</evidence>
<dbReference type="Proteomes" id="UP000694865">
    <property type="component" value="Unplaced"/>
</dbReference>
<feature type="compositionally biased region" description="Pro residues" evidence="1">
    <location>
        <begin position="76"/>
        <end position="85"/>
    </location>
</feature>
<keyword evidence="2" id="KW-1185">Reference proteome</keyword>
<proteinExistence type="predicted"/>
<dbReference type="RefSeq" id="XP_006813291.1">
    <property type="nucleotide sequence ID" value="XM_006813228.1"/>
</dbReference>